<organism evidence="1 2">
    <name type="scientific">Methanoculleus palmolei</name>
    <dbReference type="NCBI Taxonomy" id="72612"/>
    <lineage>
        <taxon>Archaea</taxon>
        <taxon>Methanobacteriati</taxon>
        <taxon>Methanobacteriota</taxon>
        <taxon>Stenosarchaea group</taxon>
        <taxon>Methanomicrobia</taxon>
        <taxon>Methanomicrobiales</taxon>
        <taxon>Methanomicrobiaceae</taxon>
        <taxon>Methanoculleus</taxon>
    </lineage>
</organism>
<dbReference type="PROSITE" id="PS51257">
    <property type="entry name" value="PROKAR_LIPOPROTEIN"/>
    <property type="match status" value="1"/>
</dbReference>
<dbReference type="AlphaFoldDB" id="A0ABD8ACE6"/>
<accession>A0ABD8ACE6</accession>
<evidence type="ECO:0000313" key="1">
    <source>
        <dbReference type="EMBL" id="WOX56546.1"/>
    </source>
</evidence>
<keyword evidence="2" id="KW-1185">Reference proteome</keyword>
<keyword evidence="1" id="KW-0808">Transferase</keyword>
<dbReference type="GO" id="GO:0016301">
    <property type="term" value="F:kinase activity"/>
    <property type="evidence" value="ECO:0007669"/>
    <property type="project" value="UniProtKB-KW"/>
</dbReference>
<name>A0ABD8ACE6_9EURY</name>
<dbReference type="EMBL" id="CP137641">
    <property type="protein sequence ID" value="WOX56546.1"/>
    <property type="molecule type" value="Genomic_DNA"/>
</dbReference>
<dbReference type="Proteomes" id="UP001626603">
    <property type="component" value="Chromosome"/>
</dbReference>
<reference evidence="1 2" key="1">
    <citation type="submission" date="2023-10" db="EMBL/GenBank/DDBJ databases">
        <title>The complete genome sequence of Methanoculleus palmolei DSM 4273.</title>
        <authorList>
            <person name="Lai S.-J."/>
            <person name="You Y.-T."/>
            <person name="Chen S.-C."/>
        </authorList>
    </citation>
    <scope>NUCLEOTIDE SEQUENCE [LARGE SCALE GENOMIC DNA]</scope>
    <source>
        <strain evidence="1 2">DSM 4273</strain>
    </source>
</reference>
<protein>
    <submittedName>
        <fullName evidence="1">Calcium-dependent protein kinase</fullName>
    </submittedName>
</protein>
<keyword evidence="1" id="KW-0418">Kinase</keyword>
<sequence length="315" mass="34536">MELKMVGAFVCLALAFAVGCMWVLGPGQAPVSPLPAVAGAGEGTYSLAAEFPEVQGSYTLYRVVPVTVTKEQVREIAERFGLSGEPKAVSEVTGEFLLVDTSKEPEEHMSVYAHSGAVAYHILDKEFPTEVTEQPDLPSDAEAEKVALAFLEKTGMWSPDAQVVKTEVNQKQEIWEAGATEPKVSYDVTKAVRFGRSLDGLPVYGDDEFAAILGDGGEVVGLVKTWREVELDGNVSLRSPEEAYEDLRAARTVRPHTGQEYDQITIENITIGYWMEPRGFVQDQVRPVYAFSGTALRDGVEEPYVEYVFADEGKR</sequence>
<proteinExistence type="predicted"/>
<gene>
    <name evidence="1" type="ORF">R6Y95_04225</name>
</gene>
<evidence type="ECO:0000313" key="2">
    <source>
        <dbReference type="Proteomes" id="UP001626603"/>
    </source>
</evidence>